<keyword evidence="3" id="KW-1185">Reference proteome</keyword>
<dbReference type="RefSeq" id="WP_208665210.1">
    <property type="nucleotide sequence ID" value="NZ_CP022201.1"/>
</dbReference>
<evidence type="ECO:0000313" key="2">
    <source>
        <dbReference type="EMBL" id="AXA61575.1"/>
    </source>
</evidence>
<keyword evidence="2" id="KW-0540">Nuclease</keyword>
<name>A0A2Z4ZCE6_9PSED</name>
<dbReference type="InterPro" id="IPR027417">
    <property type="entry name" value="P-loop_NTPase"/>
</dbReference>
<gene>
    <name evidence="2" type="ORF">CEQ51_16325</name>
</gene>
<reference evidence="3" key="1">
    <citation type="journal article" date="2021" name="Front. Microbiol.">
        <title>Genomic Analysis of the 1-Aminocyclopropane-1-Carboxylate Deaminase-Producing Pseudomonas thivervalensis SC5 Reveals Its Multifaceted Roles in Soil and in Beneficial Interactions With Plants.</title>
        <authorList>
            <person name="Nascimento F.X."/>
            <person name="Uron P."/>
            <person name="Glick B.R."/>
            <person name="Giachini A."/>
            <person name="Rossi M.J."/>
        </authorList>
    </citation>
    <scope>NUCLEOTIDE SEQUENCE [LARGE SCALE GENOMIC DNA]</scope>
    <source>
        <strain evidence="3">PLM3</strain>
    </source>
</reference>
<dbReference type="KEGG" id="pthv:CE140_15770"/>
<dbReference type="AlphaFoldDB" id="A0A2Z4ZCE6"/>
<keyword evidence="2" id="KW-0255">Endonuclease</keyword>
<dbReference type="Proteomes" id="UP000251666">
    <property type="component" value="Chromosome"/>
</dbReference>
<evidence type="ECO:0000313" key="3">
    <source>
        <dbReference type="Proteomes" id="UP000251666"/>
    </source>
</evidence>
<sequence>MDVQGQIRAWLLGQQDWLQEAADRLLKHGKLTADDIAAVAALLKTKEGQAVTKHRPFDELTHAPAGSSLRLSRIDGVSGIESLGPRQPLDFGIGNLTVIYGHNGSGKSCYTRILKKVSGKPRATDLKPNVFQEAPAESKCTISFQQDQNALGVEWHVGSPPIEALRDVDIFDSDEASHYLRSESTATYTPPMIALFEKLVAATDKVKVVLDEEQEKLVSALPALPFTYQQTEAARSYRALGAITGAALEQLLQWTPQDAQSLEALTERLKVDDPAALAKQKRATKAQVVQIIDNARQASKSYSSEHLEVIRSLRTTAAAKRQIAVEGAKVQSAVLDGVGMPTWHALWEAARNYSSTPYPTVPFPVTTNARCILCQQDLSAEAQQRLIDFERFVQGKLESDAQAAERLHSEELSHLPLAPSEAQLQTQCAAAGLTDPQWSEALWKFWNEASKNRHSLQNHELIEAAIPIHGIEKNILILETYRDQLEGQAAQFEKDALEFDRVKAGNDKLALEARQWVAQQAEAVRSEIRRQGSIKTYEAWKTCASSRRISTKATEVSENVVTEAYVARFNRELRSLGASRIQVELLKTRTTRGKVLHQLRLKGVKNGDDLPEKVLSEGERRIISLAAFLADVADKPGAAPFVFDDPISSLDHDFEWHVACRLANLAQHRQVLVFTHRLSLYGVLEDVAKKVGEDWKKANYRAMCIESFSGVSGHPADQAVWNSNTKSANNILLDRLRAAKKAGETDGAGTYQALAQGICSDLRKLLERSVEDDLLNKVVQRHRRSVTTDGRLSGLQGILVEELNFIDDLMTKYSCFEHSQSSEIPIMIPEEPELKADIESLQKWRTDLNDRRKQAV</sequence>
<dbReference type="EMBL" id="CP022202">
    <property type="protein sequence ID" value="AXA61575.1"/>
    <property type="molecule type" value="Genomic_DNA"/>
</dbReference>
<feature type="domain" description="Protein CR006 P-loop" evidence="1">
    <location>
        <begin position="369"/>
        <end position="705"/>
    </location>
</feature>
<dbReference type="Pfam" id="PF13166">
    <property type="entry name" value="AAA_13"/>
    <property type="match status" value="1"/>
</dbReference>
<dbReference type="InterPro" id="IPR026866">
    <property type="entry name" value="CR006_AAA"/>
</dbReference>
<dbReference type="Gene3D" id="3.40.50.300">
    <property type="entry name" value="P-loop containing nucleotide triphosphate hydrolases"/>
    <property type="match status" value="1"/>
</dbReference>
<accession>A0A2Z4ZCE6</accession>
<dbReference type="GO" id="GO:0004519">
    <property type="term" value="F:endonuclease activity"/>
    <property type="evidence" value="ECO:0007669"/>
    <property type="project" value="UniProtKB-KW"/>
</dbReference>
<proteinExistence type="predicted"/>
<organism evidence="2 3">
    <name type="scientific">Pseudomonas thivervalensis</name>
    <dbReference type="NCBI Taxonomy" id="86265"/>
    <lineage>
        <taxon>Bacteria</taxon>
        <taxon>Pseudomonadati</taxon>
        <taxon>Pseudomonadota</taxon>
        <taxon>Gammaproteobacteria</taxon>
        <taxon>Pseudomonadales</taxon>
        <taxon>Pseudomonadaceae</taxon>
        <taxon>Pseudomonas</taxon>
    </lineage>
</organism>
<dbReference type="SUPFAM" id="SSF52540">
    <property type="entry name" value="P-loop containing nucleoside triphosphate hydrolases"/>
    <property type="match status" value="1"/>
</dbReference>
<protein>
    <submittedName>
        <fullName evidence="2">Restriction endonuclease</fullName>
    </submittedName>
</protein>
<keyword evidence="2" id="KW-0378">Hydrolase</keyword>
<evidence type="ECO:0000259" key="1">
    <source>
        <dbReference type="Pfam" id="PF13166"/>
    </source>
</evidence>